<dbReference type="EMBL" id="JAAAIP010000154">
    <property type="protein sequence ID" value="KAG0324312.1"/>
    <property type="molecule type" value="Genomic_DNA"/>
</dbReference>
<dbReference type="OrthoDB" id="2445865at2759"/>
<gene>
    <name evidence="2" type="ORF">BGZ99_001970</name>
</gene>
<keyword evidence="3" id="KW-1185">Reference proteome</keyword>
<evidence type="ECO:0000313" key="2">
    <source>
        <dbReference type="EMBL" id="KAG0324312.1"/>
    </source>
</evidence>
<evidence type="ECO:0000313" key="3">
    <source>
        <dbReference type="Proteomes" id="UP000738325"/>
    </source>
</evidence>
<dbReference type="Proteomes" id="UP000738325">
    <property type="component" value="Unassembled WGS sequence"/>
</dbReference>
<reference evidence="2" key="1">
    <citation type="journal article" date="2020" name="Fungal Divers.">
        <title>Resolving the Mortierellaceae phylogeny through synthesis of multi-gene phylogenetics and phylogenomics.</title>
        <authorList>
            <person name="Vandepol N."/>
            <person name="Liber J."/>
            <person name="Desiro A."/>
            <person name="Na H."/>
            <person name="Kennedy M."/>
            <person name="Barry K."/>
            <person name="Grigoriev I.V."/>
            <person name="Miller A.N."/>
            <person name="O'Donnell K."/>
            <person name="Stajich J.E."/>
            <person name="Bonito G."/>
        </authorList>
    </citation>
    <scope>NUCLEOTIDE SEQUENCE</scope>
    <source>
        <strain evidence="2">REB-010B</strain>
    </source>
</reference>
<comment type="caution">
    <text evidence="2">The sequence shown here is derived from an EMBL/GenBank/DDBJ whole genome shotgun (WGS) entry which is preliminary data.</text>
</comment>
<evidence type="ECO:0000256" key="1">
    <source>
        <dbReference type="SAM" id="MobiDB-lite"/>
    </source>
</evidence>
<dbReference type="AlphaFoldDB" id="A0A9P6UXL0"/>
<organism evidence="2 3">
    <name type="scientific">Dissophora globulifera</name>
    <dbReference type="NCBI Taxonomy" id="979702"/>
    <lineage>
        <taxon>Eukaryota</taxon>
        <taxon>Fungi</taxon>
        <taxon>Fungi incertae sedis</taxon>
        <taxon>Mucoromycota</taxon>
        <taxon>Mortierellomycotina</taxon>
        <taxon>Mortierellomycetes</taxon>
        <taxon>Mortierellales</taxon>
        <taxon>Mortierellaceae</taxon>
        <taxon>Dissophora</taxon>
    </lineage>
</organism>
<proteinExistence type="predicted"/>
<sequence>MLVRKESGPTPFSHPSTPSKFAGSNFKRRFKLPWLRRAKSSEVRVFSCVEPEINIHAAQYLPIVDPPTSSGFGSIRSFLRDFEVVSSGQGPHEHRRLSLCDFSDSDDESLFDNYCGPHSFHVWSPQSQTRQYRLHYGPHIENIENQFEQHDNLFKDPSADDLAIDEQEFQELDDEVAQTVAQVARTIFVTLNANTA</sequence>
<feature type="region of interest" description="Disordered" evidence="1">
    <location>
        <begin position="1"/>
        <end position="20"/>
    </location>
</feature>
<name>A0A9P6UXL0_9FUNG</name>
<accession>A0A9P6UXL0</accession>
<protein>
    <submittedName>
        <fullName evidence="2">Uncharacterized protein</fullName>
    </submittedName>
</protein>